<evidence type="ECO:0000256" key="27">
    <source>
        <dbReference type="ARBA" id="ARBA00048093"/>
    </source>
</evidence>
<evidence type="ECO:0000313" key="34">
    <source>
        <dbReference type="Proteomes" id="UP000008143"/>
    </source>
</evidence>
<reference evidence="35" key="3">
    <citation type="submission" date="2025-04" db="UniProtKB">
        <authorList>
            <consortium name="RefSeq"/>
        </authorList>
    </citation>
    <scope>IDENTIFICATION</scope>
    <source>
        <strain evidence="35">Nigerian</strain>
        <tissue evidence="35">Liver and blood</tissue>
    </source>
</reference>
<dbReference type="InterPro" id="IPR008753">
    <property type="entry name" value="Peptidase_M13_N"/>
</dbReference>
<dbReference type="Proteomes" id="UP000008143">
    <property type="component" value="Chromosome 5"/>
</dbReference>
<evidence type="ECO:0000256" key="24">
    <source>
        <dbReference type="ARBA" id="ARBA00031486"/>
    </source>
</evidence>
<dbReference type="Ensembl" id="ENSXETT00000057697">
    <property type="protein sequence ID" value="ENSXETP00000057697"/>
    <property type="gene ID" value="ENSXETG00000007771"/>
</dbReference>
<dbReference type="GO" id="GO:0004222">
    <property type="term" value="F:metalloendopeptidase activity"/>
    <property type="evidence" value="ECO:0000318"/>
    <property type="project" value="GO_Central"/>
</dbReference>
<dbReference type="SUPFAM" id="SSF55486">
    <property type="entry name" value="Metalloproteases ('zincins'), catalytic domain"/>
    <property type="match status" value="1"/>
</dbReference>
<organism evidence="33">
    <name type="scientific">Xenopus tropicalis</name>
    <name type="common">Western clawed frog</name>
    <name type="synonym">Silurana tropicalis</name>
    <dbReference type="NCBI Taxonomy" id="8364"/>
    <lineage>
        <taxon>Eukaryota</taxon>
        <taxon>Metazoa</taxon>
        <taxon>Chordata</taxon>
        <taxon>Craniata</taxon>
        <taxon>Vertebrata</taxon>
        <taxon>Euteleostomi</taxon>
        <taxon>Amphibia</taxon>
        <taxon>Batrachia</taxon>
        <taxon>Anura</taxon>
        <taxon>Pipoidea</taxon>
        <taxon>Pipidae</taxon>
        <taxon>Xenopodinae</taxon>
        <taxon>Xenopus</taxon>
        <taxon>Silurana</taxon>
    </lineage>
</organism>
<keyword evidence="8" id="KW-0597">Phosphoprotein</keyword>
<evidence type="ECO:0000256" key="23">
    <source>
        <dbReference type="ARBA" id="ARBA00031362"/>
    </source>
</evidence>
<keyword evidence="11" id="KW-0519">Myristate</keyword>
<comment type="catalytic activity">
    <reaction evidence="28">
        <text>neurotensin + H2O = neurotensin(1-11) + L-isoleucyl-L-leucine</text>
        <dbReference type="Rhea" id="RHEA:71475"/>
        <dbReference type="ChEBI" id="CHEBI:15377"/>
        <dbReference type="ChEBI" id="CHEBI:147362"/>
        <dbReference type="ChEBI" id="CHEBI:190704"/>
        <dbReference type="ChEBI" id="CHEBI:190706"/>
    </reaction>
    <physiologicalReaction direction="left-to-right" evidence="28">
        <dbReference type="Rhea" id="RHEA:71476"/>
    </physiologicalReaction>
</comment>
<dbReference type="RefSeq" id="XP_031758820.1">
    <property type="nucleotide sequence ID" value="XM_031902960.1"/>
</dbReference>
<dbReference type="GO" id="GO:0097242">
    <property type="term" value="P:amyloid-beta clearance"/>
    <property type="evidence" value="ECO:0000318"/>
    <property type="project" value="GO_Central"/>
</dbReference>
<evidence type="ECO:0000256" key="28">
    <source>
        <dbReference type="ARBA" id="ARBA00049273"/>
    </source>
</evidence>
<evidence type="ECO:0000256" key="14">
    <source>
        <dbReference type="ARBA" id="ARBA00022833"/>
    </source>
</evidence>
<evidence type="ECO:0000256" key="17">
    <source>
        <dbReference type="ARBA" id="ARBA00023049"/>
    </source>
</evidence>
<evidence type="ECO:0000313" key="33">
    <source>
        <dbReference type="Ensembl" id="ENSXETP00000057697"/>
    </source>
</evidence>
<dbReference type="GO" id="GO:0046872">
    <property type="term" value="F:metal ion binding"/>
    <property type="evidence" value="ECO:0007669"/>
    <property type="project" value="UniProtKB-KW"/>
</dbReference>
<dbReference type="CDD" id="cd08662">
    <property type="entry name" value="M13"/>
    <property type="match status" value="1"/>
</dbReference>
<dbReference type="CTD" id="4311"/>
<evidence type="ECO:0000259" key="32">
    <source>
        <dbReference type="Pfam" id="PF05649"/>
    </source>
</evidence>
<dbReference type="AGR" id="Xenbase:XB-GENE-1011098"/>
<evidence type="ECO:0000256" key="18">
    <source>
        <dbReference type="ARBA" id="ARBA00023136"/>
    </source>
</evidence>
<keyword evidence="15" id="KW-0735">Signal-anchor</keyword>
<dbReference type="Bgee" id="ENSXETG00000007771">
    <property type="expression patterns" value="Expressed in testis"/>
</dbReference>
<dbReference type="InterPro" id="IPR042089">
    <property type="entry name" value="Peptidase_M13_dom_2"/>
</dbReference>
<dbReference type="GO" id="GO:0016485">
    <property type="term" value="P:protein processing"/>
    <property type="evidence" value="ECO:0000318"/>
    <property type="project" value="GO_Central"/>
</dbReference>
<dbReference type="PANTHER" id="PTHR11733:SF114">
    <property type="entry name" value="NEPRILYSIN"/>
    <property type="match status" value="1"/>
</dbReference>
<comment type="catalytic activity">
    <reaction evidence="26">
        <text>neurotensin + H2O = neurotensin(1-10) + L-tyrosyl-L-isoleucyl-L-leucine</text>
        <dbReference type="Rhea" id="RHEA:71479"/>
        <dbReference type="ChEBI" id="CHEBI:15377"/>
        <dbReference type="ChEBI" id="CHEBI:147362"/>
        <dbReference type="ChEBI" id="CHEBI:190705"/>
        <dbReference type="ChEBI" id="CHEBI:190707"/>
    </reaction>
    <physiologicalReaction direction="left-to-right" evidence="26">
        <dbReference type="Rhea" id="RHEA:71480"/>
    </physiologicalReaction>
</comment>
<dbReference type="PRINTS" id="PR00786">
    <property type="entry name" value="NEPRILYSIN"/>
</dbReference>
<dbReference type="AlphaFoldDB" id="A0A6I8PTH1"/>
<feature type="domain" description="Peptidase M13 N-terminal" evidence="32">
    <location>
        <begin position="72"/>
        <end position="479"/>
    </location>
</feature>
<evidence type="ECO:0000256" key="11">
    <source>
        <dbReference type="ARBA" id="ARBA00022707"/>
    </source>
</evidence>
<evidence type="ECO:0000256" key="3">
    <source>
        <dbReference type="ARBA" id="ARBA00004401"/>
    </source>
</evidence>
<sequence>MDIYQFSTTESKMKPGLSPLEKGLIILCIFLGIISIAMILAYATSNDGICTSQACISTAARIIANMDAATDPCNDFYQYACGGWLKKNRIPDNNIVSNTFDILRTDIEVVLKDALEKESADDIPAIKKVKTFYKSCIDETIKNLRKGGPLIKTLPALYDWPIAVDNWETRYGLVWSAQESIAGFITKYGQSGLINVYVSEDLTNSSTYILHIDQPGLGLPSKDYYDCKGTSEIACLAYMEQMVSVAMLIRKERNLTINEDKILSEMEKVFKLEREIAKAEASEEIRENLNDIYKKMTLSGIAKTYPLKMNDQNINWLKLINAIISPGGVSIEENEQVALICSDYLKKLRFLNKYKARELQNYLGWRYILSAINDLSLEYKNTGIHLKKALYGNAAEGSDWQTCVTYLNDNMEDAIGRLYLKETLSADIEHVKVKDKVKEIIAEIRRAFLEMLEEMDWMDEDTKKRAARKVASINERIAFSEDIMDDFKLNEGYSELEFRVDELFENKQKYIEFVQKKMTSRLRKQVNKNEWVPGPAHVNAFYSLTYNEIVFPAGILQTPFFSSSQPSALNYGGIGMIIGHEITHGFDNRGCNFDEHGNLVNWWTNASMMNFSNLSQCFVNQYGNYSWDEAGGQYLNGISTLGENISDNGGIRGAYRAFKNYVKSHKEDDLLPGIDLDSDQLFFISFGQIWCGMHRPEYAATLIKTGSHTPGIFRVIGTLQNSPEFSKAFSCCNNAYMNPAVKCKLW</sequence>
<evidence type="ECO:0000256" key="13">
    <source>
        <dbReference type="ARBA" id="ARBA00022801"/>
    </source>
</evidence>
<accession>A0A6I8PTH1</accession>
<dbReference type="GeneTree" id="ENSGT00940000156745"/>
<dbReference type="EC" id="3.4.24.11" evidence="5"/>
<dbReference type="Reactome" id="R-XTR-2022377">
    <property type="pathway name" value="Metabolism of Angiotensinogen to Angiotensins"/>
</dbReference>
<dbReference type="PROSITE" id="PS51885">
    <property type="entry name" value="NEPRILYSIN"/>
    <property type="match status" value="1"/>
</dbReference>
<keyword evidence="12" id="KW-0479">Metal-binding</keyword>
<evidence type="ECO:0000256" key="20">
    <source>
        <dbReference type="ARBA" id="ARBA00023180"/>
    </source>
</evidence>
<dbReference type="InterPro" id="IPR000718">
    <property type="entry name" value="Peptidase_M13"/>
</dbReference>
<evidence type="ECO:0000256" key="9">
    <source>
        <dbReference type="ARBA" id="ARBA00022670"/>
    </source>
</evidence>
<evidence type="ECO:0000256" key="19">
    <source>
        <dbReference type="ARBA" id="ARBA00023157"/>
    </source>
</evidence>
<dbReference type="Pfam" id="PF01431">
    <property type="entry name" value="Peptidase_M13"/>
    <property type="match status" value="1"/>
</dbReference>
<dbReference type="Gene3D" id="1.10.1380.10">
    <property type="entry name" value="Neutral endopeptidase , domain2"/>
    <property type="match status" value="1"/>
</dbReference>
<evidence type="ECO:0000313" key="36">
    <source>
        <dbReference type="Xenbase" id="XB-GENE-1011098"/>
    </source>
</evidence>
<evidence type="ECO:0000259" key="31">
    <source>
        <dbReference type="Pfam" id="PF01431"/>
    </source>
</evidence>
<dbReference type="GO" id="GO:0005886">
    <property type="term" value="C:plasma membrane"/>
    <property type="evidence" value="ECO:0000318"/>
    <property type="project" value="GO_Central"/>
</dbReference>
<keyword evidence="7" id="KW-1003">Cell membrane</keyword>
<dbReference type="OMA" id="WLEFINE"/>
<name>A0A6I8PTH1_XENTR</name>
<keyword evidence="9" id="KW-0645">Protease</keyword>
<keyword evidence="14" id="KW-0862">Zinc</keyword>
<evidence type="ECO:0000256" key="8">
    <source>
        <dbReference type="ARBA" id="ARBA00022553"/>
    </source>
</evidence>
<comment type="similarity">
    <text evidence="4">Belongs to the peptidase M13 family.</text>
</comment>
<comment type="catalytic activity">
    <reaction evidence="27">
        <text>substance P + H2O = substance P(1-7) + L-Phe-Gly-L-Leu-L-Met-NH2</text>
        <dbReference type="Rhea" id="RHEA:71467"/>
        <dbReference type="ChEBI" id="CHEBI:15377"/>
        <dbReference type="ChEBI" id="CHEBI:190692"/>
        <dbReference type="ChEBI" id="CHEBI:190695"/>
        <dbReference type="ChEBI" id="CHEBI:190698"/>
    </reaction>
    <physiologicalReaction direction="left-to-right" evidence="27">
        <dbReference type="Rhea" id="RHEA:71468"/>
    </physiologicalReaction>
</comment>
<evidence type="ECO:0000256" key="7">
    <source>
        <dbReference type="ARBA" id="ARBA00022475"/>
    </source>
</evidence>
<evidence type="ECO:0000256" key="6">
    <source>
        <dbReference type="ARBA" id="ARBA00022077"/>
    </source>
</evidence>
<evidence type="ECO:0000256" key="12">
    <source>
        <dbReference type="ARBA" id="ARBA00022723"/>
    </source>
</evidence>
<feature type="transmembrane region" description="Helical" evidence="30">
    <location>
        <begin position="23"/>
        <end position="43"/>
    </location>
</feature>
<keyword evidence="10 30" id="KW-0812">Transmembrane</keyword>
<keyword evidence="21" id="KW-0449">Lipoprotein</keyword>
<feature type="domain" description="Peptidase M13 C-terminal" evidence="31">
    <location>
        <begin position="539"/>
        <end position="745"/>
    </location>
</feature>
<evidence type="ECO:0000256" key="21">
    <source>
        <dbReference type="ARBA" id="ARBA00023288"/>
    </source>
</evidence>
<dbReference type="Gene3D" id="3.40.390.10">
    <property type="entry name" value="Collagenase (Catalytic Domain)"/>
    <property type="match status" value="1"/>
</dbReference>
<dbReference type="Reactome" id="R-XTR-5578768">
    <property type="pathway name" value="Physiological factors"/>
</dbReference>
<keyword evidence="13" id="KW-0378">Hydrolase</keyword>
<keyword evidence="34" id="KW-1185">Reference proteome</keyword>
<evidence type="ECO:0000256" key="2">
    <source>
        <dbReference type="ARBA" id="ARBA00001947"/>
    </source>
</evidence>
<dbReference type="InterPro" id="IPR018497">
    <property type="entry name" value="Peptidase_M13_C"/>
</dbReference>
<comment type="subcellular location">
    <subcellularLocation>
        <location evidence="3">Cell membrane</location>
        <topology evidence="3">Single-pass type II membrane protein</topology>
    </subcellularLocation>
</comment>
<proteinExistence type="inferred from homology"/>
<evidence type="ECO:0000256" key="30">
    <source>
        <dbReference type="SAM" id="Phobius"/>
    </source>
</evidence>
<evidence type="ECO:0000256" key="26">
    <source>
        <dbReference type="ARBA" id="ARBA00047638"/>
    </source>
</evidence>
<reference evidence="33" key="2">
    <citation type="submission" date="2020-05" db="UniProtKB">
        <authorList>
            <consortium name="Ensembl"/>
        </authorList>
    </citation>
    <scope>IDENTIFICATION</scope>
</reference>
<evidence type="ECO:0000256" key="22">
    <source>
        <dbReference type="ARBA" id="ARBA00031127"/>
    </source>
</evidence>
<dbReference type="Pfam" id="PF05649">
    <property type="entry name" value="Peptidase_M13_N"/>
    <property type="match status" value="1"/>
</dbReference>
<keyword evidence="19" id="KW-1015">Disulfide bond</keyword>
<keyword evidence="16 30" id="KW-1133">Transmembrane helix</keyword>
<gene>
    <name evidence="33 35 36" type="primary">mme</name>
</gene>
<comment type="catalytic activity">
    <reaction evidence="1">
        <text>Preferential cleavage of polypeptides between hydrophobic residues, particularly with Phe or Tyr at P1'.</text>
        <dbReference type="EC" id="3.4.24.11"/>
    </reaction>
</comment>
<evidence type="ECO:0000256" key="15">
    <source>
        <dbReference type="ARBA" id="ARBA00022968"/>
    </source>
</evidence>
<dbReference type="OrthoDB" id="6475849at2759"/>
<evidence type="ECO:0000256" key="29">
    <source>
        <dbReference type="ARBA" id="ARBA00049470"/>
    </source>
</evidence>
<evidence type="ECO:0000256" key="25">
    <source>
        <dbReference type="ARBA" id="ARBA00032584"/>
    </source>
</evidence>
<evidence type="ECO:0000256" key="1">
    <source>
        <dbReference type="ARBA" id="ARBA00000716"/>
    </source>
</evidence>
<evidence type="ECO:0000256" key="4">
    <source>
        <dbReference type="ARBA" id="ARBA00007357"/>
    </source>
</evidence>
<dbReference type="PANTHER" id="PTHR11733">
    <property type="entry name" value="ZINC METALLOPROTEASE FAMILY M13 NEPRILYSIN-RELATED"/>
    <property type="match status" value="1"/>
</dbReference>
<evidence type="ECO:0000256" key="16">
    <source>
        <dbReference type="ARBA" id="ARBA00022989"/>
    </source>
</evidence>
<reference evidence="33" key="1">
    <citation type="journal article" date="2010" name="Science">
        <title>The genome of the Western clawed frog Xenopus tropicalis.</title>
        <authorList>
            <person name="Hellsten U."/>
            <person name="Harland R.M."/>
            <person name="Gilchrist M.J."/>
            <person name="Hendrix D."/>
            <person name="Jurka J."/>
            <person name="Kapitonov V."/>
            <person name="Ovcharenko I."/>
            <person name="Putnam N.H."/>
            <person name="Shu S."/>
            <person name="Taher L."/>
            <person name="Blitz I.L."/>
            <person name="Blumberg B."/>
            <person name="Dichmann D.S."/>
            <person name="Dubchak I."/>
            <person name="Amaya E."/>
            <person name="Detter J.C."/>
            <person name="Fletcher R."/>
            <person name="Gerhard D.S."/>
            <person name="Goodstein D."/>
            <person name="Graves T."/>
            <person name="Grigoriev I.V."/>
            <person name="Grimwood J."/>
            <person name="Kawashima T."/>
            <person name="Lindquist E."/>
            <person name="Lucas S.M."/>
            <person name="Mead P.E."/>
            <person name="Mitros T."/>
            <person name="Ogino H."/>
            <person name="Ohta Y."/>
            <person name="Poliakov A.V."/>
            <person name="Pollet N."/>
            <person name="Robert J."/>
            <person name="Salamov A."/>
            <person name="Sater A.K."/>
            <person name="Schmutz J."/>
            <person name="Terry A."/>
            <person name="Vize P.D."/>
            <person name="Warren W.C."/>
            <person name="Wells D."/>
            <person name="Wills A."/>
            <person name="Wilson R.K."/>
            <person name="Zimmerman L.B."/>
            <person name="Zorn A.M."/>
            <person name="Grainger R."/>
            <person name="Grammer T."/>
            <person name="Khokha M.K."/>
            <person name="Richardson P.M."/>
            <person name="Rokhsar D.S."/>
        </authorList>
    </citation>
    <scope>NUCLEOTIDE SEQUENCE [LARGE SCALE GENOMIC DNA]</scope>
    <source>
        <strain evidence="33">Nigerian</strain>
    </source>
</reference>
<dbReference type="InterPro" id="IPR024079">
    <property type="entry name" value="MetalloPept_cat_dom_sf"/>
</dbReference>
<protein>
    <recommendedName>
        <fullName evidence="6">Neprilysin</fullName>
        <ecNumber evidence="5">3.4.24.11</ecNumber>
    </recommendedName>
    <alternativeName>
        <fullName evidence="25">Atriopeptidase</fullName>
    </alternativeName>
    <alternativeName>
        <fullName evidence="23">Enkephalinase</fullName>
    </alternativeName>
    <alternativeName>
        <fullName evidence="22">Neutral endopeptidase 24.11</fullName>
    </alternativeName>
    <alternativeName>
        <fullName evidence="24">Skin fibroblast elastase</fullName>
    </alternativeName>
</protein>
<evidence type="ECO:0000256" key="5">
    <source>
        <dbReference type="ARBA" id="ARBA00012521"/>
    </source>
</evidence>
<dbReference type="Reactome" id="R-XTR-6798695">
    <property type="pathway name" value="Neutrophil degranulation"/>
</dbReference>
<dbReference type="KEGG" id="xtr:101734885"/>
<keyword evidence="17" id="KW-0482">Metalloprotease</keyword>
<dbReference type="Xenbase" id="XB-GENE-1011098">
    <property type="gene designation" value="mme"/>
</dbReference>
<keyword evidence="20" id="KW-0325">Glycoprotein</keyword>
<keyword evidence="18 30" id="KW-0472">Membrane</keyword>
<evidence type="ECO:0000256" key="10">
    <source>
        <dbReference type="ARBA" id="ARBA00022692"/>
    </source>
</evidence>
<dbReference type="GeneID" id="101734885"/>
<comment type="cofactor">
    <cofactor evidence="2">
        <name>Zn(2+)</name>
        <dbReference type="ChEBI" id="CHEBI:29105"/>
    </cofactor>
</comment>
<comment type="catalytic activity">
    <reaction evidence="29">
        <text>substance P + H2O = substance P(1-9) + L-Leu-L-Met-NH2</text>
        <dbReference type="Rhea" id="RHEA:71459"/>
        <dbReference type="ChEBI" id="CHEBI:15377"/>
        <dbReference type="ChEBI" id="CHEBI:190692"/>
        <dbReference type="ChEBI" id="CHEBI:190693"/>
        <dbReference type="ChEBI" id="CHEBI:190700"/>
    </reaction>
    <physiologicalReaction direction="left-to-right" evidence="29">
        <dbReference type="Rhea" id="RHEA:71460"/>
    </physiologicalReaction>
</comment>
<evidence type="ECO:0000313" key="35">
    <source>
        <dbReference type="RefSeq" id="XP_031758820.1"/>
    </source>
</evidence>